<dbReference type="Pfam" id="PF08885">
    <property type="entry name" value="GSCFA"/>
    <property type="match status" value="1"/>
</dbReference>
<dbReference type="Proteomes" id="UP000184109">
    <property type="component" value="Unassembled WGS sequence"/>
</dbReference>
<accession>A0A1M5S082</accession>
<organism evidence="2 3">
    <name type="scientific">Wenyingzhuangia marina</name>
    <dbReference type="NCBI Taxonomy" id="1195760"/>
    <lineage>
        <taxon>Bacteria</taxon>
        <taxon>Pseudomonadati</taxon>
        <taxon>Bacteroidota</taxon>
        <taxon>Flavobacteriia</taxon>
        <taxon>Flavobacteriales</taxon>
        <taxon>Flavobacteriaceae</taxon>
        <taxon>Wenyingzhuangia</taxon>
    </lineage>
</organism>
<dbReference type="AlphaFoldDB" id="A0A1M5S082"/>
<name>A0A1M5S082_9FLAO</name>
<protein>
    <submittedName>
        <fullName evidence="2">GSCFA family protein</fullName>
    </submittedName>
</protein>
<dbReference type="STRING" id="1195760.SAMN05444281_0040"/>
<dbReference type="InterPro" id="IPR014982">
    <property type="entry name" value="GSCFA"/>
</dbReference>
<proteinExistence type="predicted"/>
<dbReference type="InterPro" id="IPR036514">
    <property type="entry name" value="SGNH_hydro_sf"/>
</dbReference>
<dbReference type="EMBL" id="FQXQ01000001">
    <property type="protein sequence ID" value="SHH31463.1"/>
    <property type="molecule type" value="Genomic_DNA"/>
</dbReference>
<keyword evidence="3" id="KW-1185">Reference proteome</keyword>
<evidence type="ECO:0000313" key="3">
    <source>
        <dbReference type="Proteomes" id="UP000184109"/>
    </source>
</evidence>
<dbReference type="RefSeq" id="WP_073117670.1">
    <property type="nucleotide sequence ID" value="NZ_BMEN01000005.1"/>
</dbReference>
<dbReference type="GO" id="GO:0016788">
    <property type="term" value="F:hydrolase activity, acting on ester bonds"/>
    <property type="evidence" value="ECO:0007669"/>
    <property type="project" value="UniProtKB-ARBA"/>
</dbReference>
<dbReference type="Gene3D" id="3.40.50.1110">
    <property type="entry name" value="SGNH hydrolase"/>
    <property type="match status" value="1"/>
</dbReference>
<evidence type="ECO:0000259" key="1">
    <source>
        <dbReference type="Pfam" id="PF08885"/>
    </source>
</evidence>
<reference evidence="3" key="1">
    <citation type="submission" date="2016-11" db="EMBL/GenBank/DDBJ databases">
        <authorList>
            <person name="Varghese N."/>
            <person name="Submissions S."/>
        </authorList>
    </citation>
    <scope>NUCLEOTIDE SEQUENCE [LARGE SCALE GENOMIC DNA]</scope>
    <source>
        <strain evidence="3">DSM 100572</strain>
    </source>
</reference>
<dbReference type="OrthoDB" id="9807687at2"/>
<dbReference type="SUPFAM" id="SSF52266">
    <property type="entry name" value="SGNH hydrolase"/>
    <property type="match status" value="1"/>
</dbReference>
<gene>
    <name evidence="2" type="ORF">SAMN05444281_0040</name>
</gene>
<evidence type="ECO:0000313" key="2">
    <source>
        <dbReference type="EMBL" id="SHH31463.1"/>
    </source>
</evidence>
<sequence length="316" mass="36210">MKFRTEIKLGSQQQNQIDYKSKILLLGSCFSGNIGNKLSFYQFDTLINPFGTLFSPTAIAKVLEDTVYEKKHSASDLVKQGEFFHSLHHHSDLSGIETAEVIENIHQAQQKCLNQLVSATHVIITLGTSWVYGHVLTNQLVANCHKIPQTEFDKRMLTIQEIEVALEEIIKNIRKVNSSAQIIFTVSPVRHLKDGMIENSLSKAQLLSAVGKITNGGDTTYFGSYEMMMDDLRDYRFYESDMIHPNQVAIDYIWEQFSKVWVSENSQSYFKRIASVQQSKLHKPFQPDSESHQDFLEKLKLKQAQLEQELNIRFDA</sequence>
<feature type="domain" description="GSCFA" evidence="1">
    <location>
        <begin position="22"/>
        <end position="257"/>
    </location>
</feature>